<organism evidence="4">
    <name type="scientific">Gymnodinialimonas phycosphaerae</name>
    <dbReference type="NCBI Taxonomy" id="2841589"/>
    <lineage>
        <taxon>Bacteria</taxon>
        <taxon>Pseudomonadati</taxon>
        <taxon>Pseudomonadota</taxon>
        <taxon>Alphaproteobacteria</taxon>
        <taxon>Rhodobacterales</taxon>
        <taxon>Paracoccaceae</taxon>
        <taxon>Gymnodinialimonas</taxon>
    </lineage>
</organism>
<dbReference type="InterPro" id="IPR050300">
    <property type="entry name" value="GDXG_lipolytic_enzyme"/>
</dbReference>
<sequence>MSLRLSLLNLGARVIGKTRLRYVQRPGNQRKDFEIVGTLFGGRGRGLIQRDEPGAPPRRIVEPQAGARGVVLYFHGGGFIAGSPQSHIALIRALCRRSGCRVVAPDYALGPEARLPAAQDDARRAWDQLIAEGIAPSQIVLAGDSAGGGMALSLMAELGAEGQRPAACVALCPWTDLTGSGASMVENARRDCLLPAERLPELIGFAAGDADLTDPRLSPLFASFQDPAPTLIQFALTEILRDDALRMADVLRAAGGRVELQSWPHAPHTWQVFGEAVPEARDAITKAATFIRAALDLPRAD</sequence>
<evidence type="ECO:0000256" key="1">
    <source>
        <dbReference type="ARBA" id="ARBA00010515"/>
    </source>
</evidence>
<evidence type="ECO:0000256" key="2">
    <source>
        <dbReference type="ARBA" id="ARBA00022801"/>
    </source>
</evidence>
<comment type="similarity">
    <text evidence="1">Belongs to the 'GDXG' lipolytic enzyme family.</text>
</comment>
<dbReference type="InterPro" id="IPR029058">
    <property type="entry name" value="AB_hydrolase_fold"/>
</dbReference>
<evidence type="ECO:0000313" key="4">
    <source>
        <dbReference type="EMBL" id="QXL87560.1"/>
    </source>
</evidence>
<evidence type="ECO:0000313" key="5">
    <source>
        <dbReference type="Proteomes" id="UP000693972"/>
    </source>
</evidence>
<evidence type="ECO:0000259" key="3">
    <source>
        <dbReference type="Pfam" id="PF07859"/>
    </source>
</evidence>
<dbReference type="PANTHER" id="PTHR48081">
    <property type="entry name" value="AB HYDROLASE SUPERFAMILY PROTEIN C4A8.06C"/>
    <property type="match status" value="1"/>
</dbReference>
<accession>A0A975YFP7</accession>
<name>A0A975YFP7_9RHOB</name>
<reference evidence="4 5" key="1">
    <citation type="submission" date="2021-07" db="EMBL/GenBank/DDBJ databases">
        <title>Karlodiniumbacter phycospheric gen. nov., sp. nov., a phycosphere bacterium isolated from karlodinium veneficum.</title>
        <authorList>
            <person name="Peng Y."/>
            <person name="Jiang L."/>
            <person name="Lee J."/>
        </authorList>
    </citation>
    <scope>NUCLEOTIDE SEQUENCE</scope>
    <source>
        <strain evidence="4 5">N5</strain>
    </source>
</reference>
<dbReference type="AlphaFoldDB" id="A0A975YFP7"/>
<dbReference type="Proteomes" id="UP000693972">
    <property type="component" value="Unassembled WGS sequence"/>
</dbReference>
<proteinExistence type="inferred from homology"/>
<dbReference type="InterPro" id="IPR013094">
    <property type="entry name" value="AB_hydrolase_3"/>
</dbReference>
<dbReference type="PANTHER" id="PTHR48081:SF8">
    <property type="entry name" value="ALPHA_BETA HYDROLASE FOLD-3 DOMAIN-CONTAINING PROTEIN-RELATED"/>
    <property type="match status" value="1"/>
</dbReference>
<keyword evidence="2 4" id="KW-0378">Hydrolase</keyword>
<gene>
    <name evidence="4" type="ORF">KUL25_19480</name>
</gene>
<dbReference type="SUPFAM" id="SSF53474">
    <property type="entry name" value="alpha/beta-Hydrolases"/>
    <property type="match status" value="1"/>
</dbReference>
<dbReference type="GO" id="GO:0016787">
    <property type="term" value="F:hydrolase activity"/>
    <property type="evidence" value="ECO:0007669"/>
    <property type="project" value="UniProtKB-KW"/>
</dbReference>
<dbReference type="RefSeq" id="WP_257894428.1">
    <property type="nucleotide sequence ID" value="NZ_JAIMBW010000001.1"/>
</dbReference>
<dbReference type="Gene3D" id="3.40.50.1820">
    <property type="entry name" value="alpha/beta hydrolase"/>
    <property type="match status" value="1"/>
</dbReference>
<dbReference type="Pfam" id="PF07859">
    <property type="entry name" value="Abhydrolase_3"/>
    <property type="match status" value="1"/>
</dbReference>
<protein>
    <submittedName>
        <fullName evidence="4">Alpha/beta hydrolase</fullName>
    </submittedName>
</protein>
<dbReference type="EMBL" id="JAIMBW010000001">
    <property type="protein sequence ID" value="MBY4894946.1"/>
    <property type="molecule type" value="Genomic_DNA"/>
</dbReference>
<dbReference type="EMBL" id="CP078073">
    <property type="protein sequence ID" value="QXL87560.1"/>
    <property type="molecule type" value="Genomic_DNA"/>
</dbReference>
<feature type="domain" description="Alpha/beta hydrolase fold-3" evidence="3">
    <location>
        <begin position="71"/>
        <end position="271"/>
    </location>
</feature>
<dbReference type="PROSITE" id="PS01173">
    <property type="entry name" value="LIPASE_GDXG_HIS"/>
    <property type="match status" value="1"/>
</dbReference>
<dbReference type="InterPro" id="IPR002168">
    <property type="entry name" value="Lipase_GDXG_HIS_AS"/>
</dbReference>
<keyword evidence="5" id="KW-1185">Reference proteome</keyword>